<accession>X1EPI0</accession>
<gene>
    <name evidence="1" type="ORF">S01H4_61397</name>
</gene>
<name>X1EPI0_9ZZZZ</name>
<comment type="caution">
    <text evidence="1">The sequence shown here is derived from an EMBL/GenBank/DDBJ whole genome shotgun (WGS) entry which is preliminary data.</text>
</comment>
<proteinExistence type="predicted"/>
<protein>
    <submittedName>
        <fullName evidence="1">Uncharacterized protein</fullName>
    </submittedName>
</protein>
<dbReference type="EMBL" id="BART01036396">
    <property type="protein sequence ID" value="GAH10543.1"/>
    <property type="molecule type" value="Genomic_DNA"/>
</dbReference>
<organism evidence="1">
    <name type="scientific">marine sediment metagenome</name>
    <dbReference type="NCBI Taxonomy" id="412755"/>
    <lineage>
        <taxon>unclassified sequences</taxon>
        <taxon>metagenomes</taxon>
        <taxon>ecological metagenomes</taxon>
    </lineage>
</organism>
<sequence length="76" mass="8872">TKRKRGENGMDWKITSIDEYTDIDEHGKLVRGKRVRFTVNGGRHTLNISMPDFDKNKTYSLVEKEARKINEAYGKK</sequence>
<feature type="non-terminal residue" evidence="1">
    <location>
        <position position="1"/>
    </location>
</feature>
<dbReference type="AlphaFoldDB" id="X1EPI0"/>
<evidence type="ECO:0000313" key="1">
    <source>
        <dbReference type="EMBL" id="GAH10543.1"/>
    </source>
</evidence>
<reference evidence="1" key="1">
    <citation type="journal article" date="2014" name="Front. Microbiol.">
        <title>High frequency of phylogenetically diverse reductive dehalogenase-homologous genes in deep subseafloor sedimentary metagenomes.</title>
        <authorList>
            <person name="Kawai M."/>
            <person name="Futagami T."/>
            <person name="Toyoda A."/>
            <person name="Takaki Y."/>
            <person name="Nishi S."/>
            <person name="Hori S."/>
            <person name="Arai W."/>
            <person name="Tsubouchi T."/>
            <person name="Morono Y."/>
            <person name="Uchiyama I."/>
            <person name="Ito T."/>
            <person name="Fujiyama A."/>
            <person name="Inagaki F."/>
            <person name="Takami H."/>
        </authorList>
    </citation>
    <scope>NUCLEOTIDE SEQUENCE</scope>
    <source>
        <strain evidence="1">Expedition CK06-06</strain>
    </source>
</reference>